<dbReference type="AlphaFoldDB" id="A0A2X0L4P5"/>
<keyword evidence="1" id="KW-1133">Transmembrane helix</keyword>
<evidence type="ECO:0000313" key="2">
    <source>
        <dbReference type="EMBL" id="SDA01564.1"/>
    </source>
</evidence>
<evidence type="ECO:0000313" key="3">
    <source>
        <dbReference type="Proteomes" id="UP000249723"/>
    </source>
</evidence>
<evidence type="ECO:0000256" key="1">
    <source>
        <dbReference type="SAM" id="Phobius"/>
    </source>
</evidence>
<name>A0A2X0L4P5_9BASI</name>
<proteinExistence type="predicted"/>
<keyword evidence="1" id="KW-0812">Transmembrane</keyword>
<reference evidence="3" key="1">
    <citation type="submission" date="2016-10" db="EMBL/GenBank/DDBJ databases">
        <authorList>
            <person name="Jeantristanb JTB J.-T."/>
            <person name="Ricardo R."/>
        </authorList>
    </citation>
    <scope>NUCLEOTIDE SEQUENCE [LARGE SCALE GENOMIC DNA]</scope>
</reference>
<accession>A0A2X0L4P5</accession>
<feature type="transmembrane region" description="Helical" evidence="1">
    <location>
        <begin position="12"/>
        <end position="30"/>
    </location>
</feature>
<keyword evidence="3" id="KW-1185">Reference proteome</keyword>
<gene>
    <name evidence="2" type="ORF">BZ3500_MVSOF-1268-A1-R1_CHR10-2G02794</name>
</gene>
<dbReference type="EMBL" id="FMWP01000117">
    <property type="protein sequence ID" value="SDA01564.1"/>
    <property type="molecule type" value="Genomic_DNA"/>
</dbReference>
<keyword evidence="1" id="KW-0472">Membrane</keyword>
<dbReference type="Proteomes" id="UP000249723">
    <property type="component" value="Unassembled WGS sequence"/>
</dbReference>
<sequence length="80" mass="8764">MSTPAANLGDFLRVLMAVQAVLLTGAVVLGEEIDFVRRFIARVAPNDVEFVGRLLSRCGLTVRAEVWAVHVRWAEASRGL</sequence>
<organism evidence="2 3">
    <name type="scientific">Microbotryum saponariae</name>
    <dbReference type="NCBI Taxonomy" id="289078"/>
    <lineage>
        <taxon>Eukaryota</taxon>
        <taxon>Fungi</taxon>
        <taxon>Dikarya</taxon>
        <taxon>Basidiomycota</taxon>
        <taxon>Pucciniomycotina</taxon>
        <taxon>Microbotryomycetes</taxon>
        <taxon>Microbotryales</taxon>
        <taxon>Microbotryaceae</taxon>
        <taxon>Microbotryum</taxon>
    </lineage>
</organism>
<protein>
    <submittedName>
        <fullName evidence="2">BZ3500_MvSof-1268-A1-R1_Chr10-2g02794 protein</fullName>
    </submittedName>
</protein>